<dbReference type="Gene3D" id="1.10.600.10">
    <property type="entry name" value="Farnesyl Diphosphate Synthase"/>
    <property type="match status" value="1"/>
</dbReference>
<dbReference type="InterPro" id="IPR008949">
    <property type="entry name" value="Isoprenoid_synthase_dom_sf"/>
</dbReference>
<name>A0A1H9E1L3_9LACT</name>
<evidence type="ECO:0000313" key="8">
    <source>
        <dbReference type="Proteomes" id="UP000198833"/>
    </source>
</evidence>
<evidence type="ECO:0000256" key="5">
    <source>
        <dbReference type="ARBA" id="ARBA00022842"/>
    </source>
</evidence>
<evidence type="ECO:0000256" key="1">
    <source>
        <dbReference type="ARBA" id="ARBA00001946"/>
    </source>
</evidence>
<dbReference type="PANTHER" id="PTHR12001">
    <property type="entry name" value="GERANYLGERANYL PYROPHOSPHATE SYNTHASE"/>
    <property type="match status" value="1"/>
</dbReference>
<dbReference type="Proteomes" id="UP000198833">
    <property type="component" value="Unassembled WGS sequence"/>
</dbReference>
<evidence type="ECO:0000256" key="4">
    <source>
        <dbReference type="ARBA" id="ARBA00022723"/>
    </source>
</evidence>
<dbReference type="PROSITE" id="PS00444">
    <property type="entry name" value="POLYPRENYL_SYNTHASE_2"/>
    <property type="match status" value="1"/>
</dbReference>
<dbReference type="CDD" id="cd00685">
    <property type="entry name" value="Trans_IPPS_HT"/>
    <property type="match status" value="1"/>
</dbReference>
<evidence type="ECO:0000256" key="2">
    <source>
        <dbReference type="ARBA" id="ARBA00006706"/>
    </source>
</evidence>
<evidence type="ECO:0000256" key="3">
    <source>
        <dbReference type="ARBA" id="ARBA00022679"/>
    </source>
</evidence>
<dbReference type="AlphaFoldDB" id="A0A1H9E1L3"/>
<dbReference type="SFLD" id="SFLDS00005">
    <property type="entry name" value="Isoprenoid_Synthase_Type_I"/>
    <property type="match status" value="1"/>
</dbReference>
<dbReference type="SUPFAM" id="SSF48576">
    <property type="entry name" value="Terpenoid synthases"/>
    <property type="match status" value="1"/>
</dbReference>
<evidence type="ECO:0000313" key="7">
    <source>
        <dbReference type="EMBL" id="SEQ18828.1"/>
    </source>
</evidence>
<keyword evidence="5" id="KW-0460">Magnesium</keyword>
<reference evidence="7 8" key="1">
    <citation type="submission" date="2016-10" db="EMBL/GenBank/DDBJ databases">
        <authorList>
            <person name="de Groot N.N."/>
        </authorList>
    </citation>
    <scope>NUCLEOTIDE SEQUENCE [LARGE SCALE GENOMIC DNA]</scope>
    <source>
        <strain evidence="7 8">DSM 15695</strain>
    </source>
</reference>
<keyword evidence="4" id="KW-0479">Metal-binding</keyword>
<keyword evidence="8" id="KW-1185">Reference proteome</keyword>
<evidence type="ECO:0000256" key="6">
    <source>
        <dbReference type="RuleBase" id="RU004466"/>
    </source>
</evidence>
<organism evidence="7 8">
    <name type="scientific">Ignavigranum ruoffiae</name>
    <dbReference type="NCBI Taxonomy" id="89093"/>
    <lineage>
        <taxon>Bacteria</taxon>
        <taxon>Bacillati</taxon>
        <taxon>Bacillota</taxon>
        <taxon>Bacilli</taxon>
        <taxon>Lactobacillales</taxon>
        <taxon>Aerococcaceae</taxon>
        <taxon>Ignavigranum</taxon>
    </lineage>
</organism>
<dbReference type="GO" id="GO:0004659">
    <property type="term" value="F:prenyltransferase activity"/>
    <property type="evidence" value="ECO:0007669"/>
    <property type="project" value="InterPro"/>
</dbReference>
<dbReference type="RefSeq" id="WP_092571855.1">
    <property type="nucleotide sequence ID" value="NZ_CP149446.1"/>
</dbReference>
<sequence length="325" mass="37257">MTNSIWQAYPVIDQHLNLVKEMMLTEINISQKDIQQKIEEYIHAPGKYLRAGLCLLFSLIKEGKISEDKLYLAAAIETFHLATLIHDDVIDHSPLRRNIEAIQQSHSNRIAIYAGDYLLVTAAHLVAKTSFDRQSEVSFNWAGESILEGELLQLTNQYNPQMTFPHYLKQIRGKTALLFALSTYAGYYQSRATKRINKRAFYVGEDIGMFFQLTDDLIDYRSDSQLSGKPRLQDIRNGIYSAPILYSLQKYPRLLEQISQKDSLSDQDCEMIYQQVIAAGGIEATIKLVERYQDRIQQKLAKLPGQTVYIQQVEEIIAGLSQRQK</sequence>
<gene>
    <name evidence="7" type="ORF">SAMN04488558_10651</name>
</gene>
<dbReference type="PANTHER" id="PTHR12001:SF69">
    <property type="entry name" value="ALL TRANS-POLYPRENYL-DIPHOSPHATE SYNTHASE PDSS1"/>
    <property type="match status" value="1"/>
</dbReference>
<dbReference type="EMBL" id="FOEN01000006">
    <property type="protein sequence ID" value="SEQ18828.1"/>
    <property type="molecule type" value="Genomic_DNA"/>
</dbReference>
<dbReference type="GO" id="GO:0008299">
    <property type="term" value="P:isoprenoid biosynthetic process"/>
    <property type="evidence" value="ECO:0007669"/>
    <property type="project" value="InterPro"/>
</dbReference>
<dbReference type="InterPro" id="IPR000092">
    <property type="entry name" value="Polyprenyl_synt"/>
</dbReference>
<comment type="similarity">
    <text evidence="2 6">Belongs to the FPP/GGPP synthase family.</text>
</comment>
<dbReference type="Pfam" id="PF00348">
    <property type="entry name" value="polyprenyl_synt"/>
    <property type="match status" value="1"/>
</dbReference>
<dbReference type="GO" id="GO:0046872">
    <property type="term" value="F:metal ion binding"/>
    <property type="evidence" value="ECO:0007669"/>
    <property type="project" value="UniProtKB-KW"/>
</dbReference>
<comment type="cofactor">
    <cofactor evidence="1">
        <name>Mg(2+)</name>
        <dbReference type="ChEBI" id="CHEBI:18420"/>
    </cofactor>
</comment>
<dbReference type="OrthoDB" id="9805316at2"/>
<keyword evidence="3 6" id="KW-0808">Transferase</keyword>
<protein>
    <submittedName>
        <fullName evidence="7">Heptaprenyl diphosphate synthase</fullName>
    </submittedName>
</protein>
<accession>A0A1H9E1L3</accession>
<dbReference type="STRING" id="89093.SAMN04488558_10651"/>
<proteinExistence type="inferred from homology"/>
<dbReference type="InterPro" id="IPR033749">
    <property type="entry name" value="Polyprenyl_synt_CS"/>
</dbReference>